<keyword evidence="2" id="KW-0812">Transmembrane</keyword>
<feature type="transmembrane region" description="Helical" evidence="2">
    <location>
        <begin position="267"/>
        <end position="291"/>
    </location>
</feature>
<dbReference type="SUPFAM" id="SSF48317">
    <property type="entry name" value="Acid phosphatase/Vanadium-dependent haloperoxidase"/>
    <property type="match status" value="1"/>
</dbReference>
<name>A0A542XEA2_9MICO</name>
<evidence type="ECO:0000313" key="4">
    <source>
        <dbReference type="EMBL" id="TQL34150.1"/>
    </source>
</evidence>
<protein>
    <submittedName>
        <fullName evidence="4">PAP2 superfamily protein</fullName>
    </submittedName>
</protein>
<dbReference type="OrthoDB" id="3240395at2"/>
<feature type="domain" description="Phosphatidic acid phosphatase type 2/haloperoxidase" evidence="3">
    <location>
        <begin position="146"/>
        <end position="217"/>
    </location>
</feature>
<keyword evidence="2" id="KW-0472">Membrane</keyword>
<feature type="transmembrane region" description="Helical" evidence="2">
    <location>
        <begin position="37"/>
        <end position="59"/>
    </location>
</feature>
<feature type="compositionally biased region" description="Basic and acidic residues" evidence="1">
    <location>
        <begin position="16"/>
        <end position="32"/>
    </location>
</feature>
<keyword evidence="5" id="KW-1185">Reference proteome</keyword>
<feature type="transmembrane region" description="Helical" evidence="2">
    <location>
        <begin position="234"/>
        <end position="255"/>
    </location>
</feature>
<dbReference type="EMBL" id="VFOK01000001">
    <property type="protein sequence ID" value="TQL34150.1"/>
    <property type="molecule type" value="Genomic_DNA"/>
</dbReference>
<dbReference type="RefSeq" id="WP_142006210.1">
    <property type="nucleotide sequence ID" value="NZ_CAJTBP010000001.1"/>
</dbReference>
<gene>
    <name evidence="4" type="ORF">FB554_2310</name>
</gene>
<dbReference type="Proteomes" id="UP000318336">
    <property type="component" value="Unassembled WGS sequence"/>
</dbReference>
<dbReference type="Gene3D" id="1.20.144.10">
    <property type="entry name" value="Phosphatidic acid phosphatase type 2/haloperoxidase"/>
    <property type="match status" value="1"/>
</dbReference>
<feature type="transmembrane region" description="Helical" evidence="2">
    <location>
        <begin position="202"/>
        <end position="222"/>
    </location>
</feature>
<feature type="transmembrane region" description="Helical" evidence="2">
    <location>
        <begin position="154"/>
        <end position="172"/>
    </location>
</feature>
<dbReference type="Pfam" id="PF01569">
    <property type="entry name" value="PAP2"/>
    <property type="match status" value="1"/>
</dbReference>
<evidence type="ECO:0000313" key="5">
    <source>
        <dbReference type="Proteomes" id="UP000318336"/>
    </source>
</evidence>
<evidence type="ECO:0000259" key="3">
    <source>
        <dbReference type="Pfam" id="PF01569"/>
    </source>
</evidence>
<sequence length="296" mass="30111">MSEAPTMSRPVLAETRGADGRLPEEPEGPERRASGPWLSVVLMGLLALAAFAAIVRVSLGSLRGSELDNDMMHAVGNSATAAMKVTDWITYVSVGGVALCLAVCVGVALMRRRVGLAVAAMVLVVGANVTTRILKLNVLDRADGAGNSLPSGHATVALSLGLAAVLVAPAAWRWVVVPFAGFVATFVGAGTVVGQWHRPGDVLAAVAVCLGWTALAVGLAALIQPGAAPRRPGWAARSSLALVGSAVVGLIFVGWGLRPADHDVNLVLAVLALVPIGIASAAALAWTSAVADRHLA</sequence>
<feature type="transmembrane region" description="Helical" evidence="2">
    <location>
        <begin position="179"/>
        <end position="196"/>
    </location>
</feature>
<reference evidence="4 5" key="1">
    <citation type="submission" date="2019-06" db="EMBL/GenBank/DDBJ databases">
        <title>Sequencing the genomes of 1000 actinobacteria strains.</title>
        <authorList>
            <person name="Klenk H.-P."/>
        </authorList>
    </citation>
    <scope>NUCLEOTIDE SEQUENCE [LARGE SCALE GENOMIC DNA]</scope>
    <source>
        <strain evidence="4 5">DSM 24617</strain>
    </source>
</reference>
<feature type="region of interest" description="Disordered" evidence="1">
    <location>
        <begin position="1"/>
        <end position="32"/>
    </location>
</feature>
<dbReference type="AlphaFoldDB" id="A0A542XEA2"/>
<organism evidence="4 5">
    <name type="scientific">Barrientosiimonas humi</name>
    <dbReference type="NCBI Taxonomy" id="999931"/>
    <lineage>
        <taxon>Bacteria</taxon>
        <taxon>Bacillati</taxon>
        <taxon>Actinomycetota</taxon>
        <taxon>Actinomycetes</taxon>
        <taxon>Micrococcales</taxon>
        <taxon>Dermacoccaceae</taxon>
        <taxon>Barrientosiimonas</taxon>
    </lineage>
</organism>
<evidence type="ECO:0000256" key="2">
    <source>
        <dbReference type="SAM" id="Phobius"/>
    </source>
</evidence>
<feature type="transmembrane region" description="Helical" evidence="2">
    <location>
        <begin position="116"/>
        <end position="134"/>
    </location>
</feature>
<keyword evidence="2" id="KW-1133">Transmembrane helix</keyword>
<evidence type="ECO:0000256" key="1">
    <source>
        <dbReference type="SAM" id="MobiDB-lite"/>
    </source>
</evidence>
<comment type="caution">
    <text evidence="4">The sequence shown here is derived from an EMBL/GenBank/DDBJ whole genome shotgun (WGS) entry which is preliminary data.</text>
</comment>
<dbReference type="InterPro" id="IPR000326">
    <property type="entry name" value="PAP2/HPO"/>
</dbReference>
<dbReference type="InterPro" id="IPR036938">
    <property type="entry name" value="PAP2/HPO_sf"/>
</dbReference>
<accession>A0A542XEA2</accession>
<proteinExistence type="predicted"/>
<feature type="transmembrane region" description="Helical" evidence="2">
    <location>
        <begin position="88"/>
        <end position="109"/>
    </location>
</feature>